<comment type="caution">
    <text evidence="8">The sequence shown here is derived from an EMBL/GenBank/DDBJ whole genome shotgun (WGS) entry which is preliminary data.</text>
</comment>
<comment type="subcellular location">
    <subcellularLocation>
        <location evidence="1">Cell membrane</location>
        <topology evidence="1">Multi-pass membrane protein</topology>
    </subcellularLocation>
</comment>
<sequence length="88" mass="8916">MTIIATMPQNVTRNRPATQAAMRGTNAAVVGLLGATLYTPVWTGAVKSSGDLGLVLVGFALLTLWRAPPLVVVVISAAGGIVLGQTAS</sequence>
<organism evidence="8 9">
    <name type="scientific">Brytella acorum</name>
    <dbReference type="NCBI Taxonomy" id="2959299"/>
    <lineage>
        <taxon>Bacteria</taxon>
        <taxon>Pseudomonadati</taxon>
        <taxon>Pseudomonadota</taxon>
        <taxon>Alphaproteobacteria</taxon>
        <taxon>Acetobacterales</taxon>
        <taxon>Acetobacteraceae</taxon>
        <taxon>Brytella</taxon>
    </lineage>
</organism>
<keyword evidence="5 7" id="KW-1133">Transmembrane helix</keyword>
<evidence type="ECO:0000313" key="9">
    <source>
        <dbReference type="Proteomes" id="UP001176960"/>
    </source>
</evidence>
<keyword evidence="9" id="KW-1185">Reference proteome</keyword>
<evidence type="ECO:0000256" key="3">
    <source>
        <dbReference type="ARBA" id="ARBA00022475"/>
    </source>
</evidence>
<keyword evidence="4 7" id="KW-0812">Transmembrane</keyword>
<dbReference type="Proteomes" id="UP001176960">
    <property type="component" value="Unassembled WGS sequence"/>
</dbReference>
<feature type="transmembrane region" description="Helical" evidence="7">
    <location>
        <begin position="54"/>
        <end position="83"/>
    </location>
</feature>
<accession>A0AA35Y257</accession>
<evidence type="ECO:0000256" key="7">
    <source>
        <dbReference type="SAM" id="Phobius"/>
    </source>
</evidence>
<evidence type="ECO:0000256" key="6">
    <source>
        <dbReference type="ARBA" id="ARBA00023136"/>
    </source>
</evidence>
<dbReference type="AlphaFoldDB" id="A0AA35Y257"/>
<evidence type="ECO:0000256" key="2">
    <source>
        <dbReference type="ARBA" id="ARBA00005262"/>
    </source>
</evidence>
<evidence type="ECO:0000256" key="4">
    <source>
        <dbReference type="ARBA" id="ARBA00022692"/>
    </source>
</evidence>
<dbReference type="InterPro" id="IPR003370">
    <property type="entry name" value="Chromate_transpt"/>
</dbReference>
<evidence type="ECO:0000313" key="8">
    <source>
        <dbReference type="EMBL" id="CAI9121252.1"/>
    </source>
</evidence>
<dbReference type="GO" id="GO:0005886">
    <property type="term" value="C:plasma membrane"/>
    <property type="evidence" value="ECO:0007669"/>
    <property type="project" value="UniProtKB-SubCell"/>
</dbReference>
<name>A0AA35Y257_9PROT</name>
<dbReference type="RefSeq" id="WP_289842921.1">
    <property type="nucleotide sequence ID" value="NZ_CATKSH010000012.1"/>
</dbReference>
<evidence type="ECO:0000256" key="5">
    <source>
        <dbReference type="ARBA" id="ARBA00022989"/>
    </source>
</evidence>
<keyword evidence="6 7" id="KW-0472">Membrane</keyword>
<protein>
    <submittedName>
        <fullName evidence="8">Chromate transporter</fullName>
    </submittedName>
</protein>
<feature type="transmembrane region" description="Helical" evidence="7">
    <location>
        <begin position="20"/>
        <end position="42"/>
    </location>
</feature>
<reference evidence="8" key="1">
    <citation type="submission" date="2023-03" db="EMBL/GenBank/DDBJ databases">
        <authorList>
            <person name="Cleenwerck I."/>
        </authorList>
    </citation>
    <scope>NUCLEOTIDE SEQUENCE</scope>
    <source>
        <strain evidence="8">LMG 32879</strain>
    </source>
</reference>
<keyword evidence="3" id="KW-1003">Cell membrane</keyword>
<evidence type="ECO:0000256" key="1">
    <source>
        <dbReference type="ARBA" id="ARBA00004651"/>
    </source>
</evidence>
<comment type="similarity">
    <text evidence="2">Belongs to the chromate ion transporter (CHR) (TC 2.A.51) family.</text>
</comment>
<proteinExistence type="inferred from homology"/>
<dbReference type="Pfam" id="PF02417">
    <property type="entry name" value="Chromate_transp"/>
    <property type="match status" value="1"/>
</dbReference>
<dbReference type="GO" id="GO:0015109">
    <property type="term" value="F:chromate transmembrane transporter activity"/>
    <property type="evidence" value="ECO:0007669"/>
    <property type="project" value="InterPro"/>
</dbReference>
<gene>
    <name evidence="8" type="ORF">LMG32879_002099</name>
</gene>
<dbReference type="EMBL" id="CATKSH010000012">
    <property type="protein sequence ID" value="CAI9121252.1"/>
    <property type="molecule type" value="Genomic_DNA"/>
</dbReference>